<dbReference type="Proteomes" id="UP000887116">
    <property type="component" value="Unassembled WGS sequence"/>
</dbReference>
<dbReference type="GO" id="GO:0003677">
    <property type="term" value="F:DNA binding"/>
    <property type="evidence" value="ECO:0007669"/>
    <property type="project" value="InterPro"/>
</dbReference>
<feature type="domain" description="HTH psq-type" evidence="1">
    <location>
        <begin position="16"/>
        <end position="50"/>
    </location>
</feature>
<sequence>MPRNSDRIKKSKPNADNITAAAEAVLKDGVPVWTAVRQFGVSRTTLQRRIAFCRKTNNSENMELNCAYYNLCAVWTVFSKDEDSVLVQYLSLHAICISGCQKKKVKKLAFEYAKANEEKCPKSWDAHGEAGDQWYFDFLKRSKVLSQRKPQV</sequence>
<gene>
    <name evidence="2" type="primary">AVEN_140293_1</name>
    <name evidence="2" type="ORF">TNCT_28001</name>
</gene>
<dbReference type="EMBL" id="BMAO01018325">
    <property type="protein sequence ID" value="GFR22667.1"/>
    <property type="molecule type" value="Genomic_DNA"/>
</dbReference>
<name>A0A8X6HF80_TRICU</name>
<evidence type="ECO:0000259" key="1">
    <source>
        <dbReference type="Pfam" id="PF05225"/>
    </source>
</evidence>
<reference evidence="2" key="1">
    <citation type="submission" date="2020-07" db="EMBL/GenBank/DDBJ databases">
        <title>Multicomponent nature underlies the extraordinary mechanical properties of spider dragline silk.</title>
        <authorList>
            <person name="Kono N."/>
            <person name="Nakamura H."/>
            <person name="Mori M."/>
            <person name="Yoshida Y."/>
            <person name="Ohtoshi R."/>
            <person name="Malay A.D."/>
            <person name="Moran D.A.P."/>
            <person name="Tomita M."/>
            <person name="Numata K."/>
            <person name="Arakawa K."/>
        </authorList>
    </citation>
    <scope>NUCLEOTIDE SEQUENCE</scope>
</reference>
<evidence type="ECO:0000313" key="2">
    <source>
        <dbReference type="EMBL" id="GFR22667.1"/>
    </source>
</evidence>
<evidence type="ECO:0000313" key="3">
    <source>
        <dbReference type="Proteomes" id="UP000887116"/>
    </source>
</evidence>
<proteinExistence type="predicted"/>
<organism evidence="2 3">
    <name type="scientific">Trichonephila clavata</name>
    <name type="common">Joro spider</name>
    <name type="synonym">Nephila clavata</name>
    <dbReference type="NCBI Taxonomy" id="2740835"/>
    <lineage>
        <taxon>Eukaryota</taxon>
        <taxon>Metazoa</taxon>
        <taxon>Ecdysozoa</taxon>
        <taxon>Arthropoda</taxon>
        <taxon>Chelicerata</taxon>
        <taxon>Arachnida</taxon>
        <taxon>Araneae</taxon>
        <taxon>Araneomorphae</taxon>
        <taxon>Entelegynae</taxon>
        <taxon>Araneoidea</taxon>
        <taxon>Nephilidae</taxon>
        <taxon>Trichonephila</taxon>
    </lineage>
</organism>
<dbReference type="AlphaFoldDB" id="A0A8X6HF80"/>
<dbReference type="InterPro" id="IPR007889">
    <property type="entry name" value="HTH_Psq"/>
</dbReference>
<dbReference type="OrthoDB" id="8187571at2759"/>
<comment type="caution">
    <text evidence="2">The sequence shown here is derived from an EMBL/GenBank/DDBJ whole genome shotgun (WGS) entry which is preliminary data.</text>
</comment>
<protein>
    <recommendedName>
        <fullName evidence="1">HTH psq-type domain-containing protein</fullName>
    </recommendedName>
</protein>
<dbReference type="Pfam" id="PF05225">
    <property type="entry name" value="HTH_psq"/>
    <property type="match status" value="1"/>
</dbReference>
<accession>A0A8X6HF80</accession>
<keyword evidence="3" id="KW-1185">Reference proteome</keyword>